<reference evidence="2" key="1">
    <citation type="submission" date="2021-01" db="EMBL/GenBank/DDBJ databases">
        <title>Fulvivirga kasyanovii gen. nov., sp nov., a novel member of the phylum Bacteroidetes isolated from seawater in a mussel farm.</title>
        <authorList>
            <person name="Zhao L.-H."/>
            <person name="Wang Z.-J."/>
        </authorList>
    </citation>
    <scope>NUCLEOTIDE SEQUENCE</scope>
    <source>
        <strain evidence="2">2943</strain>
    </source>
</reference>
<dbReference type="AlphaFoldDB" id="A0A937F1W8"/>
<protein>
    <submittedName>
        <fullName evidence="2">Uncharacterized protein</fullName>
    </submittedName>
</protein>
<comment type="caution">
    <text evidence="2">The sequence shown here is derived from an EMBL/GenBank/DDBJ whole genome shotgun (WGS) entry which is preliminary data.</text>
</comment>
<sequence>MKKSLFFLLIISVFSANSLWATHLSSGEISYELIDESNFTYKITIKVYTDAKSKVLVGEGVLDFGDGTSMMVPLVDSSIEGPNVGYAEYSVTHQYNTLGNYIMSYAEANRNESVINIKNSVNMFLYLETFIAVRENMLVSEKSPAIQAPALFYGQYRKELNLSLAAKSGQDLKLRYELVPCKQFLNKEVDGYFIPQGVSVDHITGLFTWMPTADDAIGEYNFALKIAQFAWIEGEYQMVGYMVRDFQIILKDVDGAVKINADDVENLDAKRSLVLEPKKRSLYTFMQLKIKEI</sequence>
<organism evidence="2 3">
    <name type="scientific">Fulvivirga sediminis</name>
    <dbReference type="NCBI Taxonomy" id="2803949"/>
    <lineage>
        <taxon>Bacteria</taxon>
        <taxon>Pseudomonadati</taxon>
        <taxon>Bacteroidota</taxon>
        <taxon>Cytophagia</taxon>
        <taxon>Cytophagales</taxon>
        <taxon>Fulvivirgaceae</taxon>
        <taxon>Fulvivirga</taxon>
    </lineage>
</organism>
<evidence type="ECO:0000256" key="1">
    <source>
        <dbReference type="SAM" id="SignalP"/>
    </source>
</evidence>
<dbReference type="RefSeq" id="WP_202241894.1">
    <property type="nucleotide sequence ID" value="NZ_JAESIY010000001.1"/>
</dbReference>
<keyword evidence="3" id="KW-1185">Reference proteome</keyword>
<name>A0A937F1W8_9BACT</name>
<dbReference type="EMBL" id="JAESIY010000001">
    <property type="protein sequence ID" value="MBL3654771.1"/>
    <property type="molecule type" value="Genomic_DNA"/>
</dbReference>
<keyword evidence="1" id="KW-0732">Signal</keyword>
<proteinExistence type="predicted"/>
<feature type="signal peptide" evidence="1">
    <location>
        <begin position="1"/>
        <end position="21"/>
    </location>
</feature>
<feature type="chain" id="PRO_5037992091" evidence="1">
    <location>
        <begin position="22"/>
        <end position="293"/>
    </location>
</feature>
<evidence type="ECO:0000313" key="2">
    <source>
        <dbReference type="EMBL" id="MBL3654771.1"/>
    </source>
</evidence>
<accession>A0A937F1W8</accession>
<evidence type="ECO:0000313" key="3">
    <source>
        <dbReference type="Proteomes" id="UP000659388"/>
    </source>
</evidence>
<dbReference type="Proteomes" id="UP000659388">
    <property type="component" value="Unassembled WGS sequence"/>
</dbReference>
<gene>
    <name evidence="2" type="ORF">JL102_01415</name>
</gene>